<comment type="caution">
    <text evidence="1">Lacks conserved residue(s) required for the propagation of feature annotation.</text>
</comment>
<feature type="binding site" evidence="1">
    <location>
        <position position="158"/>
    </location>
    <ligand>
        <name>Zn(2+)</name>
        <dbReference type="ChEBI" id="CHEBI:29105"/>
        <note>catalytic</note>
    </ligand>
</feature>
<keyword evidence="1 2" id="KW-0645">Protease</keyword>
<feature type="chain" id="PRO_5033101653" description="Metalloendopeptidase" evidence="2">
    <location>
        <begin position="21"/>
        <end position="358"/>
    </location>
</feature>
<name>A0A815Z8E7_ADIRI</name>
<keyword evidence="1 2" id="KW-0862">Zinc</keyword>
<dbReference type="SMART" id="SM00235">
    <property type="entry name" value="ZnMc"/>
    <property type="match status" value="1"/>
</dbReference>
<dbReference type="InterPro" id="IPR024079">
    <property type="entry name" value="MetalloPept_cat_dom_sf"/>
</dbReference>
<dbReference type="PRINTS" id="PR00480">
    <property type="entry name" value="ASTACIN"/>
</dbReference>
<reference evidence="5" key="1">
    <citation type="submission" date="2021-02" db="EMBL/GenBank/DDBJ databases">
        <authorList>
            <person name="Nowell W R."/>
        </authorList>
    </citation>
    <scope>NUCLEOTIDE SEQUENCE</scope>
</reference>
<dbReference type="InterPro" id="IPR006026">
    <property type="entry name" value="Peptidase_Metallo"/>
</dbReference>
<evidence type="ECO:0000256" key="2">
    <source>
        <dbReference type="RuleBase" id="RU361183"/>
    </source>
</evidence>
<feature type="region of interest" description="Disordered" evidence="3">
    <location>
        <begin position="269"/>
        <end position="329"/>
    </location>
</feature>
<feature type="binding site" evidence="1">
    <location>
        <position position="162"/>
    </location>
    <ligand>
        <name>Zn(2+)</name>
        <dbReference type="ChEBI" id="CHEBI:29105"/>
        <note>catalytic</note>
    </ligand>
</feature>
<evidence type="ECO:0000313" key="6">
    <source>
        <dbReference type="Proteomes" id="UP000663828"/>
    </source>
</evidence>
<dbReference type="Gene3D" id="3.40.390.10">
    <property type="entry name" value="Collagenase (Catalytic Domain)"/>
    <property type="match status" value="1"/>
</dbReference>
<evidence type="ECO:0000259" key="4">
    <source>
        <dbReference type="PROSITE" id="PS51864"/>
    </source>
</evidence>
<feature type="active site" evidence="1">
    <location>
        <position position="159"/>
    </location>
</feature>
<keyword evidence="1 2" id="KW-0479">Metal-binding</keyword>
<keyword evidence="1 2" id="KW-0378">Hydrolase</keyword>
<feature type="binding site" evidence="1">
    <location>
        <position position="168"/>
    </location>
    <ligand>
        <name>Zn(2+)</name>
        <dbReference type="ChEBI" id="CHEBI:29105"/>
        <note>catalytic</note>
    </ligand>
</feature>
<keyword evidence="6" id="KW-1185">Reference proteome</keyword>
<keyword evidence="2" id="KW-0732">Signal</keyword>
<feature type="signal peptide" evidence="2">
    <location>
        <begin position="1"/>
        <end position="20"/>
    </location>
</feature>
<feature type="region of interest" description="Disordered" evidence="3">
    <location>
        <begin position="17"/>
        <end position="37"/>
    </location>
</feature>
<dbReference type="GO" id="GO:0004222">
    <property type="term" value="F:metalloendopeptidase activity"/>
    <property type="evidence" value="ECO:0007669"/>
    <property type="project" value="UniProtKB-UniRule"/>
</dbReference>
<sequence length="358" mass="39066">MIIVLVGLVIHNQCAPTTQSDTISSNPEYNPEPKFDEGDIVPHPSIPGIQGRGVAVRETYLRWTGGIVPYEFAANVSLNDSAFIVQQMRAIESLTSVNSVQCVRFRPRNASDPYFITIFNGSGCSAPVGSWGAYNGTRPVSLLSGYYSTCMVSGIVQHELTHVLGLYHEQSRPDRDSYVSIQWANIAPAYVNNFVKYNDSDVNTLMTPYDYGSVMHYERNAFAINSSAPTIIPIMNATAFIGQRVQLSPIDILEIQRLYGCVPTPNTTTTTTTVASQTNATTTTRTTSTTPTTRTTSTTSTTTTTRTTTTTTSSSTSNSSASTTTRSSSAGIRNVLQQHMATYALCFTFVLYLFHSIQ</sequence>
<dbReference type="CDD" id="cd04280">
    <property type="entry name" value="ZnMc_astacin_like"/>
    <property type="match status" value="1"/>
</dbReference>
<dbReference type="GO" id="GO:0006508">
    <property type="term" value="P:proteolysis"/>
    <property type="evidence" value="ECO:0007669"/>
    <property type="project" value="UniProtKB-KW"/>
</dbReference>
<dbReference type="Pfam" id="PF01400">
    <property type="entry name" value="Astacin"/>
    <property type="match status" value="1"/>
</dbReference>
<proteinExistence type="predicted"/>
<dbReference type="AlphaFoldDB" id="A0A815Z8E7"/>
<dbReference type="InterPro" id="IPR034035">
    <property type="entry name" value="Astacin-like_dom"/>
</dbReference>
<feature type="domain" description="Peptidase M12A" evidence="4">
    <location>
        <begin position="54"/>
        <end position="262"/>
    </location>
</feature>
<evidence type="ECO:0000256" key="3">
    <source>
        <dbReference type="SAM" id="MobiDB-lite"/>
    </source>
</evidence>
<evidence type="ECO:0000313" key="5">
    <source>
        <dbReference type="EMBL" id="CAF1581101.1"/>
    </source>
</evidence>
<accession>A0A815Z8E7</accession>
<feature type="compositionally biased region" description="Polar residues" evidence="3">
    <location>
        <begin position="17"/>
        <end position="28"/>
    </location>
</feature>
<gene>
    <name evidence="5" type="ORF">XAT740_LOCUS45520</name>
</gene>
<dbReference type="PANTHER" id="PTHR10127:SF883">
    <property type="entry name" value="ZINC METALLOPROTEINASE NAS-8"/>
    <property type="match status" value="1"/>
</dbReference>
<dbReference type="PROSITE" id="PS51864">
    <property type="entry name" value="ASTACIN"/>
    <property type="match status" value="1"/>
</dbReference>
<dbReference type="InterPro" id="IPR001506">
    <property type="entry name" value="Peptidase_M12A"/>
</dbReference>
<dbReference type="PANTHER" id="PTHR10127">
    <property type="entry name" value="DISCOIDIN, CUB, EGF, LAMININ , AND ZINC METALLOPROTEASE DOMAIN CONTAINING"/>
    <property type="match status" value="1"/>
</dbReference>
<dbReference type="Proteomes" id="UP000663828">
    <property type="component" value="Unassembled WGS sequence"/>
</dbReference>
<dbReference type="GO" id="GO:0008270">
    <property type="term" value="F:zinc ion binding"/>
    <property type="evidence" value="ECO:0007669"/>
    <property type="project" value="UniProtKB-UniRule"/>
</dbReference>
<dbReference type="EMBL" id="CAJNOR010005958">
    <property type="protein sequence ID" value="CAF1581101.1"/>
    <property type="molecule type" value="Genomic_DNA"/>
</dbReference>
<keyword evidence="1 2" id="KW-0482">Metalloprotease</keyword>
<comment type="cofactor">
    <cofactor evidence="1 2">
        <name>Zn(2+)</name>
        <dbReference type="ChEBI" id="CHEBI:29105"/>
    </cofactor>
    <text evidence="1 2">Binds 1 zinc ion per subunit.</text>
</comment>
<protein>
    <recommendedName>
        <fullName evidence="2">Metalloendopeptidase</fullName>
        <ecNumber evidence="2">3.4.24.-</ecNumber>
    </recommendedName>
</protein>
<comment type="caution">
    <text evidence="5">The sequence shown here is derived from an EMBL/GenBank/DDBJ whole genome shotgun (WGS) entry which is preliminary data.</text>
</comment>
<organism evidence="5 6">
    <name type="scientific">Adineta ricciae</name>
    <name type="common">Rotifer</name>
    <dbReference type="NCBI Taxonomy" id="249248"/>
    <lineage>
        <taxon>Eukaryota</taxon>
        <taxon>Metazoa</taxon>
        <taxon>Spiralia</taxon>
        <taxon>Gnathifera</taxon>
        <taxon>Rotifera</taxon>
        <taxon>Eurotatoria</taxon>
        <taxon>Bdelloidea</taxon>
        <taxon>Adinetida</taxon>
        <taxon>Adinetidae</taxon>
        <taxon>Adineta</taxon>
    </lineage>
</organism>
<evidence type="ECO:0000256" key="1">
    <source>
        <dbReference type="PROSITE-ProRule" id="PRU01211"/>
    </source>
</evidence>
<dbReference type="EC" id="3.4.24.-" evidence="2"/>
<dbReference type="SUPFAM" id="SSF55486">
    <property type="entry name" value="Metalloproteases ('zincins'), catalytic domain"/>
    <property type="match status" value="1"/>
</dbReference>